<name>A0A8B8CZN4_CRAVI</name>
<keyword evidence="1" id="KW-0732">Signal</keyword>
<protein>
    <submittedName>
        <fullName evidence="4">Uncharacterized protein LOC111123359</fullName>
    </submittedName>
</protein>
<evidence type="ECO:0000259" key="2">
    <source>
        <dbReference type="Pfam" id="PF23416"/>
    </source>
</evidence>
<evidence type="ECO:0000313" key="4">
    <source>
        <dbReference type="RefSeq" id="XP_022321352.1"/>
    </source>
</evidence>
<evidence type="ECO:0000313" key="3">
    <source>
        <dbReference type="Proteomes" id="UP000694844"/>
    </source>
</evidence>
<feature type="chain" id="PRO_5034827338" evidence="1">
    <location>
        <begin position="32"/>
        <end position="157"/>
    </location>
</feature>
<dbReference type="AlphaFoldDB" id="A0A8B8CZN4"/>
<dbReference type="RefSeq" id="XP_022321352.1">
    <property type="nucleotide sequence ID" value="XM_022465644.1"/>
</dbReference>
<dbReference type="InterPro" id="IPR055531">
    <property type="entry name" value="DUF7107"/>
</dbReference>
<proteinExistence type="predicted"/>
<dbReference type="GeneID" id="111123359"/>
<organism evidence="3 4">
    <name type="scientific">Crassostrea virginica</name>
    <name type="common">Eastern oyster</name>
    <dbReference type="NCBI Taxonomy" id="6565"/>
    <lineage>
        <taxon>Eukaryota</taxon>
        <taxon>Metazoa</taxon>
        <taxon>Spiralia</taxon>
        <taxon>Lophotrochozoa</taxon>
        <taxon>Mollusca</taxon>
        <taxon>Bivalvia</taxon>
        <taxon>Autobranchia</taxon>
        <taxon>Pteriomorphia</taxon>
        <taxon>Ostreida</taxon>
        <taxon>Ostreoidea</taxon>
        <taxon>Ostreidae</taxon>
        <taxon>Crassostrea</taxon>
    </lineage>
</organism>
<evidence type="ECO:0000256" key="1">
    <source>
        <dbReference type="SAM" id="SignalP"/>
    </source>
</evidence>
<gene>
    <name evidence="4" type="primary">LOC111123359</name>
</gene>
<reference evidence="4" key="1">
    <citation type="submission" date="2025-08" db="UniProtKB">
        <authorList>
            <consortium name="RefSeq"/>
        </authorList>
    </citation>
    <scope>IDENTIFICATION</scope>
    <source>
        <tissue evidence="4">Whole sample</tissue>
    </source>
</reference>
<dbReference type="Proteomes" id="UP000694844">
    <property type="component" value="Chromosome 3"/>
</dbReference>
<sequence length="157" mass="17690">MLYNRSSRSRVNMLFVYIGCVLILAVGTIEGQSIGGGYRYCSTRYDCESHEDCRGRRCVPSSPQGQYCRRDYECGIFRRCRQGRCESTIGGQYCRLDYECGTTGVVDKEDVNPMKLVNTVVMTMNVVSAEVVVMEDVNSLRVHIVNTIINVVEMSVV</sequence>
<dbReference type="OrthoDB" id="4321958at2759"/>
<keyword evidence="3" id="KW-1185">Reference proteome</keyword>
<accession>A0A8B8CZN4</accession>
<feature type="domain" description="DUF7107" evidence="2">
    <location>
        <begin position="40"/>
        <end position="85"/>
    </location>
</feature>
<feature type="signal peptide" evidence="1">
    <location>
        <begin position="1"/>
        <end position="31"/>
    </location>
</feature>
<dbReference type="KEGG" id="cvn:111123359"/>
<dbReference type="Pfam" id="PF23416">
    <property type="entry name" value="DUF7107"/>
    <property type="match status" value="1"/>
</dbReference>